<dbReference type="SMART" id="SM00636">
    <property type="entry name" value="Glyco_18"/>
    <property type="match status" value="1"/>
</dbReference>
<keyword evidence="5" id="KW-1185">Reference proteome</keyword>
<feature type="non-terminal residue" evidence="4">
    <location>
        <position position="1"/>
    </location>
</feature>
<dbReference type="InterPro" id="IPR050314">
    <property type="entry name" value="Glycosyl_Hydrlase_18"/>
</dbReference>
<dbReference type="GO" id="GO:0006032">
    <property type="term" value="P:chitin catabolic process"/>
    <property type="evidence" value="ECO:0007669"/>
    <property type="project" value="TreeGrafter"/>
</dbReference>
<dbReference type="SUPFAM" id="SSF54556">
    <property type="entry name" value="Chitinase insertion domain"/>
    <property type="match status" value="1"/>
</dbReference>
<protein>
    <recommendedName>
        <fullName evidence="3">GH18 domain-containing protein</fullName>
    </recommendedName>
</protein>
<dbReference type="OrthoDB" id="76388at2759"/>
<organism evidence="4 5">
    <name type="scientific">Rhizopus stolonifer</name>
    <name type="common">Rhizopus nigricans</name>
    <dbReference type="NCBI Taxonomy" id="4846"/>
    <lineage>
        <taxon>Eukaryota</taxon>
        <taxon>Fungi</taxon>
        <taxon>Fungi incertae sedis</taxon>
        <taxon>Mucoromycota</taxon>
        <taxon>Mucoromycotina</taxon>
        <taxon>Mucoromycetes</taxon>
        <taxon>Mucorales</taxon>
        <taxon>Mucorineae</taxon>
        <taxon>Rhizopodaceae</taxon>
        <taxon>Rhizopus</taxon>
    </lineage>
</organism>
<accession>A0A367JH95</accession>
<evidence type="ECO:0000313" key="4">
    <source>
        <dbReference type="EMBL" id="RCH89249.1"/>
    </source>
</evidence>
<dbReference type="Pfam" id="PF00704">
    <property type="entry name" value="Glyco_hydro_18"/>
    <property type="match status" value="1"/>
</dbReference>
<evidence type="ECO:0000256" key="1">
    <source>
        <dbReference type="ARBA" id="ARBA00004370"/>
    </source>
</evidence>
<proteinExistence type="predicted"/>
<sequence length="412" mass="46468">WEYPGRQGAGCNVFDADNDLKNFLKLLKELRKAIDKEFKKGSKEITIAAFVNPFESDVPEFAKVLDRVNVMTYDINGVWNAQTAANSPLVAPTGQISFSSAIESWISAGMPAKKLTGGLAFYGRSSTAKENMLKTKSLYQDQVQSVAPQGDEQDTYSQDPYCSKDPGGVSGIWQYDHLLSQGVLKTALKANKPWVRTWDKETSTPWLFNPKTKIFISYDDSKSISKKACYALEKNISGLMVWAINQDSDSQDLLKAAYKAPSIPEQVHTKTALSFRSSKDTTVLMNQSTSTITRIPSTRVSSTIMTDHEAIPIRNRVPIKSIRIERDYSLGDGITCFNTDYPEDLRGRIAPEEFAHTIQEINTRMDYADRLSWRVAIHQLHAFIDSENQNIYHLHQLSISDPIEINFYEQHM</sequence>
<dbReference type="InterPro" id="IPR019383">
    <property type="entry name" value="Golgin_A_7/ERF4"/>
</dbReference>
<feature type="domain" description="GH18" evidence="3">
    <location>
        <begin position="1"/>
        <end position="264"/>
    </location>
</feature>
<dbReference type="InterPro" id="IPR029070">
    <property type="entry name" value="Chitinase_insertion_sf"/>
</dbReference>
<dbReference type="Gene3D" id="3.20.20.80">
    <property type="entry name" value="Glycosidases"/>
    <property type="match status" value="1"/>
</dbReference>
<dbReference type="EMBL" id="PJQM01003371">
    <property type="protein sequence ID" value="RCH89249.1"/>
    <property type="molecule type" value="Genomic_DNA"/>
</dbReference>
<name>A0A367JH95_RHIST</name>
<dbReference type="GO" id="GO:0016020">
    <property type="term" value="C:membrane"/>
    <property type="evidence" value="ECO:0007669"/>
    <property type="project" value="UniProtKB-SubCell"/>
</dbReference>
<evidence type="ECO:0000256" key="2">
    <source>
        <dbReference type="ARBA" id="ARBA00023136"/>
    </source>
</evidence>
<dbReference type="STRING" id="4846.A0A367JH95"/>
<comment type="subcellular location">
    <subcellularLocation>
        <location evidence="1">Membrane</location>
    </subcellularLocation>
</comment>
<dbReference type="GO" id="GO:0004568">
    <property type="term" value="F:chitinase activity"/>
    <property type="evidence" value="ECO:0007669"/>
    <property type="project" value="TreeGrafter"/>
</dbReference>
<dbReference type="GO" id="GO:0005576">
    <property type="term" value="C:extracellular region"/>
    <property type="evidence" value="ECO:0007669"/>
    <property type="project" value="TreeGrafter"/>
</dbReference>
<dbReference type="PANTHER" id="PTHR11177:SF392">
    <property type="entry name" value="HAP41P"/>
    <property type="match status" value="1"/>
</dbReference>
<dbReference type="InterPro" id="IPR001223">
    <property type="entry name" value="Glyco_hydro18_cat"/>
</dbReference>
<dbReference type="AlphaFoldDB" id="A0A367JH95"/>
<keyword evidence="2" id="KW-0472">Membrane</keyword>
<dbReference type="Pfam" id="PF10256">
    <property type="entry name" value="Erf4"/>
    <property type="match status" value="1"/>
</dbReference>
<dbReference type="SUPFAM" id="SSF51445">
    <property type="entry name" value="(Trans)glycosidases"/>
    <property type="match status" value="1"/>
</dbReference>
<evidence type="ECO:0000313" key="5">
    <source>
        <dbReference type="Proteomes" id="UP000253551"/>
    </source>
</evidence>
<dbReference type="InterPro" id="IPR017853">
    <property type="entry name" value="GH"/>
</dbReference>
<dbReference type="GO" id="GO:0008061">
    <property type="term" value="F:chitin binding"/>
    <property type="evidence" value="ECO:0007669"/>
    <property type="project" value="InterPro"/>
</dbReference>
<dbReference type="PROSITE" id="PS51910">
    <property type="entry name" value="GH18_2"/>
    <property type="match status" value="1"/>
</dbReference>
<dbReference type="PANTHER" id="PTHR11177">
    <property type="entry name" value="CHITINASE"/>
    <property type="match status" value="1"/>
</dbReference>
<evidence type="ECO:0000259" key="3">
    <source>
        <dbReference type="PROSITE" id="PS51910"/>
    </source>
</evidence>
<dbReference type="GO" id="GO:0005975">
    <property type="term" value="P:carbohydrate metabolic process"/>
    <property type="evidence" value="ECO:0007669"/>
    <property type="project" value="InterPro"/>
</dbReference>
<dbReference type="InterPro" id="IPR011583">
    <property type="entry name" value="Chitinase_II/V-like_cat"/>
</dbReference>
<comment type="caution">
    <text evidence="4">The sequence shown here is derived from an EMBL/GenBank/DDBJ whole genome shotgun (WGS) entry which is preliminary data.</text>
</comment>
<dbReference type="Proteomes" id="UP000253551">
    <property type="component" value="Unassembled WGS sequence"/>
</dbReference>
<reference evidence="4 5" key="1">
    <citation type="journal article" date="2018" name="G3 (Bethesda)">
        <title>Phylogenetic and Phylogenomic Definition of Rhizopus Species.</title>
        <authorList>
            <person name="Gryganskyi A.P."/>
            <person name="Golan J."/>
            <person name="Dolatabadi S."/>
            <person name="Mondo S."/>
            <person name="Robb S."/>
            <person name="Idnurm A."/>
            <person name="Muszewska A."/>
            <person name="Steczkiewicz K."/>
            <person name="Masonjones S."/>
            <person name="Liao H.L."/>
            <person name="Gajdeczka M.T."/>
            <person name="Anike F."/>
            <person name="Vuek A."/>
            <person name="Anishchenko I.M."/>
            <person name="Voigt K."/>
            <person name="de Hoog G.S."/>
            <person name="Smith M.E."/>
            <person name="Heitman J."/>
            <person name="Vilgalys R."/>
            <person name="Stajich J.E."/>
        </authorList>
    </citation>
    <scope>NUCLEOTIDE SEQUENCE [LARGE SCALE GENOMIC DNA]</scope>
    <source>
        <strain evidence="4 5">LSU 92-RS-03</strain>
    </source>
</reference>
<gene>
    <name evidence="4" type="ORF">CU098_007976</name>
</gene>
<dbReference type="Gene3D" id="3.10.50.10">
    <property type="match status" value="1"/>
</dbReference>